<keyword evidence="4" id="KW-1185">Reference proteome</keyword>
<accession>A0A6A4HJ76</accession>
<sequence length="285" mass="30935">MKLPCVAAAFTVLLLLMAGQVSAIADSAQNACMGKNEESHNVGSDCQWIKENQSKPVTLTEYSGRTSKRNIEARHGHGHAGDGGGGGHGGDDGGADDKPALICVAESSEIVENKNGKKKGRCILNDVSTNQKTKTRDVRGTSRVCEVNGIEAMIQSPDENFILAKPPHSINHWQLFITGHWRTRSAKKHVACTTALESKRSIPISRKLSSIEAIRLVRNIGKTTSSRSGLIRSGGTDGQYELSLVPTDVKRAECVQLSGQIRLVTWEASTYKLQYVPVVLMNLRF</sequence>
<protein>
    <submittedName>
        <fullName evidence="3">Uncharacterized protein</fullName>
    </submittedName>
</protein>
<dbReference type="EMBL" id="ML769488">
    <property type="protein sequence ID" value="KAE9398033.1"/>
    <property type="molecule type" value="Genomic_DNA"/>
</dbReference>
<feature type="region of interest" description="Disordered" evidence="1">
    <location>
        <begin position="73"/>
        <end position="95"/>
    </location>
</feature>
<dbReference type="AlphaFoldDB" id="A0A6A4HJ76"/>
<name>A0A6A4HJ76_9AGAR</name>
<proteinExistence type="predicted"/>
<keyword evidence="2" id="KW-0732">Signal</keyword>
<feature type="chain" id="PRO_5025466297" evidence="2">
    <location>
        <begin position="24"/>
        <end position="285"/>
    </location>
</feature>
<evidence type="ECO:0000256" key="2">
    <source>
        <dbReference type="SAM" id="SignalP"/>
    </source>
</evidence>
<dbReference type="Proteomes" id="UP000799118">
    <property type="component" value="Unassembled WGS sequence"/>
</dbReference>
<reference evidence="3" key="1">
    <citation type="journal article" date="2019" name="Environ. Microbiol.">
        <title>Fungal ecological strategies reflected in gene transcription - a case study of two litter decomposers.</title>
        <authorList>
            <person name="Barbi F."/>
            <person name="Kohler A."/>
            <person name="Barry K."/>
            <person name="Baskaran P."/>
            <person name="Daum C."/>
            <person name="Fauchery L."/>
            <person name="Ihrmark K."/>
            <person name="Kuo A."/>
            <person name="LaButti K."/>
            <person name="Lipzen A."/>
            <person name="Morin E."/>
            <person name="Grigoriev I.V."/>
            <person name="Henrissat B."/>
            <person name="Lindahl B."/>
            <person name="Martin F."/>
        </authorList>
    </citation>
    <scope>NUCLEOTIDE SEQUENCE</scope>
    <source>
        <strain evidence="3">JB14</strain>
    </source>
</reference>
<evidence type="ECO:0000313" key="3">
    <source>
        <dbReference type="EMBL" id="KAE9398033.1"/>
    </source>
</evidence>
<organism evidence="3 4">
    <name type="scientific">Gymnopus androsaceus JB14</name>
    <dbReference type="NCBI Taxonomy" id="1447944"/>
    <lineage>
        <taxon>Eukaryota</taxon>
        <taxon>Fungi</taxon>
        <taxon>Dikarya</taxon>
        <taxon>Basidiomycota</taxon>
        <taxon>Agaricomycotina</taxon>
        <taxon>Agaricomycetes</taxon>
        <taxon>Agaricomycetidae</taxon>
        <taxon>Agaricales</taxon>
        <taxon>Marasmiineae</taxon>
        <taxon>Omphalotaceae</taxon>
        <taxon>Gymnopus</taxon>
    </lineage>
</organism>
<evidence type="ECO:0000256" key="1">
    <source>
        <dbReference type="SAM" id="MobiDB-lite"/>
    </source>
</evidence>
<gene>
    <name evidence="3" type="ORF">BT96DRAFT_940445</name>
</gene>
<feature type="signal peptide" evidence="2">
    <location>
        <begin position="1"/>
        <end position="23"/>
    </location>
</feature>
<evidence type="ECO:0000313" key="4">
    <source>
        <dbReference type="Proteomes" id="UP000799118"/>
    </source>
</evidence>